<accession>A0A7T6Z1Z2</accession>
<dbReference type="InterPro" id="IPR013786">
    <property type="entry name" value="AcylCoA_DH/ox_N"/>
</dbReference>
<dbReference type="InterPro" id="IPR006089">
    <property type="entry name" value="Acyl-CoA_DH_CS"/>
</dbReference>
<dbReference type="FunFam" id="1.20.140.10:FF:000001">
    <property type="entry name" value="Acyl-CoA dehydrogenase"/>
    <property type="match status" value="1"/>
</dbReference>
<dbReference type="EMBL" id="CP054705">
    <property type="protein sequence ID" value="QQK75382.1"/>
    <property type="molecule type" value="Genomic_DNA"/>
</dbReference>
<evidence type="ECO:0000256" key="4">
    <source>
        <dbReference type="ARBA" id="ARBA00022827"/>
    </source>
</evidence>
<dbReference type="PANTHER" id="PTHR43884:SF12">
    <property type="entry name" value="ISOVALERYL-COA DEHYDROGENASE, MITOCHONDRIAL-RELATED"/>
    <property type="match status" value="1"/>
</dbReference>
<keyword evidence="12" id="KW-1185">Reference proteome</keyword>
<dbReference type="GO" id="GO:0050660">
    <property type="term" value="F:flavin adenine dinucleotide binding"/>
    <property type="evidence" value="ECO:0007669"/>
    <property type="project" value="InterPro"/>
</dbReference>
<keyword evidence="5 7" id="KW-0560">Oxidoreductase</keyword>
<dbReference type="PIRSF" id="PIRSF016578">
    <property type="entry name" value="HsaA"/>
    <property type="match status" value="1"/>
</dbReference>
<dbReference type="AlphaFoldDB" id="A0A7T6Z1Z2"/>
<dbReference type="InterPro" id="IPR006091">
    <property type="entry name" value="Acyl-CoA_Oxase/DH_mid-dom"/>
</dbReference>
<dbReference type="Proteomes" id="UP000595823">
    <property type="component" value="Chromosome"/>
</dbReference>
<dbReference type="InterPro" id="IPR009100">
    <property type="entry name" value="AcylCoA_DH/oxidase_NM_dom_sf"/>
</dbReference>
<keyword evidence="4 7" id="KW-0274">FAD</keyword>
<dbReference type="GO" id="GO:0003995">
    <property type="term" value="F:acyl-CoA dehydrogenase activity"/>
    <property type="evidence" value="ECO:0007669"/>
    <property type="project" value="InterPro"/>
</dbReference>
<name>A0A7T6Z1Z2_9BACI</name>
<feature type="domain" description="Acyl-CoA dehydrogenase/oxidase N-terminal" evidence="10">
    <location>
        <begin position="6"/>
        <end position="117"/>
    </location>
</feature>
<dbReference type="Gene3D" id="1.20.140.10">
    <property type="entry name" value="Butyryl-CoA Dehydrogenase, subunit A, domain 3"/>
    <property type="match status" value="1"/>
</dbReference>
<dbReference type="Pfam" id="PF02771">
    <property type="entry name" value="Acyl-CoA_dh_N"/>
    <property type="match status" value="1"/>
</dbReference>
<dbReference type="PANTHER" id="PTHR43884">
    <property type="entry name" value="ACYL-COA DEHYDROGENASE"/>
    <property type="match status" value="1"/>
</dbReference>
<dbReference type="SUPFAM" id="SSF47203">
    <property type="entry name" value="Acyl-CoA dehydrogenase C-terminal domain-like"/>
    <property type="match status" value="1"/>
</dbReference>
<dbReference type="Pfam" id="PF00441">
    <property type="entry name" value="Acyl-CoA_dh_1"/>
    <property type="match status" value="1"/>
</dbReference>
<reference evidence="11 12" key="1">
    <citation type="submission" date="2020-06" db="EMBL/GenBank/DDBJ databases">
        <title>Genomic analysis of Salicibibacter sp. NKC5-3.</title>
        <authorList>
            <person name="Oh Y.J."/>
        </authorList>
    </citation>
    <scope>NUCLEOTIDE SEQUENCE [LARGE SCALE GENOMIC DNA]</scope>
    <source>
        <strain evidence="11 12">NKC5-3</strain>
    </source>
</reference>
<feature type="domain" description="Acyl-CoA dehydrogenase/oxidase C-terminal" evidence="8">
    <location>
        <begin position="232"/>
        <end position="379"/>
    </location>
</feature>
<dbReference type="InterPro" id="IPR036250">
    <property type="entry name" value="AcylCo_DH-like_C"/>
</dbReference>
<dbReference type="SUPFAM" id="SSF56645">
    <property type="entry name" value="Acyl-CoA dehydrogenase NM domain-like"/>
    <property type="match status" value="1"/>
</dbReference>
<dbReference type="InterPro" id="IPR009075">
    <property type="entry name" value="AcylCo_DH/oxidase_C"/>
</dbReference>
<evidence type="ECO:0000256" key="1">
    <source>
        <dbReference type="ARBA" id="ARBA00001974"/>
    </source>
</evidence>
<evidence type="ECO:0000259" key="10">
    <source>
        <dbReference type="Pfam" id="PF02771"/>
    </source>
</evidence>
<organism evidence="11 12">
    <name type="scientific">Salicibibacter cibarius</name>
    <dbReference type="NCBI Taxonomy" id="2743000"/>
    <lineage>
        <taxon>Bacteria</taxon>
        <taxon>Bacillati</taxon>
        <taxon>Bacillota</taxon>
        <taxon>Bacilli</taxon>
        <taxon>Bacillales</taxon>
        <taxon>Bacillaceae</taxon>
        <taxon>Salicibibacter</taxon>
    </lineage>
</organism>
<evidence type="ECO:0000256" key="6">
    <source>
        <dbReference type="ARBA" id="ARBA00052546"/>
    </source>
</evidence>
<dbReference type="InterPro" id="IPR037069">
    <property type="entry name" value="AcylCoA_DH/ox_N_sf"/>
</dbReference>
<comment type="cofactor">
    <cofactor evidence="1 7">
        <name>FAD</name>
        <dbReference type="ChEBI" id="CHEBI:57692"/>
    </cofactor>
</comment>
<dbReference type="FunFam" id="1.10.540.10:FF:000002">
    <property type="entry name" value="Acyl-CoA dehydrogenase FadE19"/>
    <property type="match status" value="1"/>
</dbReference>
<evidence type="ECO:0000259" key="8">
    <source>
        <dbReference type="Pfam" id="PF00441"/>
    </source>
</evidence>
<sequence>MGFHPTEEDLMIKKLSKEFAENEINPLVEDINENERFPVEIYQKMGELGLVGVPYEEHYGGGGGTWTQFAIVHEEISKIDSGVANAIMGNCSVSTLISTFGTEEQKKKWLPKILTGKQIGAIGLTEPNAGSDASSLKTKAELEGDEWVLNGAKTFITNSGTDITGPIVVAAVTGTAENGKKEIGTFIVPKQTDGLVISSPLKKIGWHASDTRELTFEGCRIPKENLLGDEKRGYKQALQTISTGRFLIASMAVGLAQGCLDLSAVYAKERQAFGKQLKEFQDIQFKIAEMQTKVDAARLLVSRAASLRDNNRSFAKEASMSKLYATQIANEVAREAVQIHGGYGVMREYKVALHYQSAKIFEIIEGTNEIQKMIIAREVFNQ</sequence>
<feature type="domain" description="Acyl-CoA oxidase/dehydrogenase middle" evidence="9">
    <location>
        <begin position="121"/>
        <end position="219"/>
    </location>
</feature>
<dbReference type="FunFam" id="2.40.110.10:FF:000009">
    <property type="entry name" value="Acyl-CoA dehydrogenase"/>
    <property type="match status" value="1"/>
</dbReference>
<evidence type="ECO:0000256" key="3">
    <source>
        <dbReference type="ARBA" id="ARBA00022630"/>
    </source>
</evidence>
<evidence type="ECO:0000256" key="5">
    <source>
        <dbReference type="ARBA" id="ARBA00023002"/>
    </source>
</evidence>
<dbReference type="Gene3D" id="1.10.540.10">
    <property type="entry name" value="Acyl-CoA dehydrogenase/oxidase, N-terminal domain"/>
    <property type="match status" value="1"/>
</dbReference>
<evidence type="ECO:0000256" key="2">
    <source>
        <dbReference type="ARBA" id="ARBA00009347"/>
    </source>
</evidence>
<evidence type="ECO:0000259" key="9">
    <source>
        <dbReference type="Pfam" id="PF02770"/>
    </source>
</evidence>
<proteinExistence type="inferred from homology"/>
<keyword evidence="3 7" id="KW-0285">Flavoprotein</keyword>
<gene>
    <name evidence="11" type="ORF">HUG15_07135</name>
</gene>
<dbReference type="KEGG" id="scia:HUG15_07135"/>
<evidence type="ECO:0000313" key="12">
    <source>
        <dbReference type="Proteomes" id="UP000595823"/>
    </source>
</evidence>
<dbReference type="PROSITE" id="PS00072">
    <property type="entry name" value="ACYL_COA_DH_1"/>
    <property type="match status" value="1"/>
</dbReference>
<evidence type="ECO:0000313" key="11">
    <source>
        <dbReference type="EMBL" id="QQK75382.1"/>
    </source>
</evidence>
<dbReference type="Pfam" id="PF02770">
    <property type="entry name" value="Acyl-CoA_dh_M"/>
    <property type="match status" value="1"/>
</dbReference>
<dbReference type="Gene3D" id="2.40.110.10">
    <property type="entry name" value="Butyryl-CoA Dehydrogenase, subunit A, domain 2"/>
    <property type="match status" value="1"/>
</dbReference>
<protein>
    <submittedName>
        <fullName evidence="11">Acyl-CoA dehydrogenase family protein</fullName>
    </submittedName>
</protein>
<dbReference type="InterPro" id="IPR046373">
    <property type="entry name" value="Acyl-CoA_Oxase/DH_mid-dom_sf"/>
</dbReference>
<evidence type="ECO:0000256" key="7">
    <source>
        <dbReference type="RuleBase" id="RU362125"/>
    </source>
</evidence>
<comment type="similarity">
    <text evidence="2 7">Belongs to the acyl-CoA dehydrogenase family.</text>
</comment>
<comment type="catalytic activity">
    <reaction evidence="6">
        <text>a 2,3-saturated acyl-CoA + A = a 2,3-dehydroacyl-CoA + AH2</text>
        <dbReference type="Rhea" id="RHEA:48608"/>
        <dbReference type="ChEBI" id="CHEBI:13193"/>
        <dbReference type="ChEBI" id="CHEBI:17499"/>
        <dbReference type="ChEBI" id="CHEBI:60015"/>
        <dbReference type="ChEBI" id="CHEBI:65111"/>
    </reaction>
</comment>
<dbReference type="RefSeq" id="WP_200128035.1">
    <property type="nucleotide sequence ID" value="NZ_CP054705.1"/>
</dbReference>